<organism evidence="2 3">
    <name type="scientific">Venturia inaequalis</name>
    <name type="common">Apple scab fungus</name>
    <dbReference type="NCBI Taxonomy" id="5025"/>
    <lineage>
        <taxon>Eukaryota</taxon>
        <taxon>Fungi</taxon>
        <taxon>Dikarya</taxon>
        <taxon>Ascomycota</taxon>
        <taxon>Pezizomycotina</taxon>
        <taxon>Dothideomycetes</taxon>
        <taxon>Pleosporomycetidae</taxon>
        <taxon>Venturiales</taxon>
        <taxon>Venturiaceae</taxon>
        <taxon>Venturia</taxon>
    </lineage>
</organism>
<dbReference type="EMBL" id="WNWQ01000440">
    <property type="protein sequence ID" value="KAE9967919.1"/>
    <property type="molecule type" value="Genomic_DNA"/>
</dbReference>
<comment type="caution">
    <text evidence="2">The sequence shown here is derived from an EMBL/GenBank/DDBJ whole genome shotgun (WGS) entry which is preliminary data.</text>
</comment>
<reference evidence="2 3" key="1">
    <citation type="submission" date="2019-11" db="EMBL/GenBank/DDBJ databases">
        <title>Venturia inaequalis Genome Resource.</title>
        <authorList>
            <person name="Lichtner F.J."/>
        </authorList>
    </citation>
    <scope>NUCLEOTIDE SEQUENCE [LARGE SCALE GENOMIC DNA]</scope>
    <source>
        <strain evidence="2">Bline_iso_100314</strain>
    </source>
</reference>
<gene>
    <name evidence="2" type="ORF">BLS_006127</name>
</gene>
<feature type="compositionally biased region" description="Basic and acidic residues" evidence="1">
    <location>
        <begin position="123"/>
        <end position="136"/>
    </location>
</feature>
<name>A0A8H3UD37_VENIN</name>
<feature type="compositionally biased region" description="Polar residues" evidence="1">
    <location>
        <begin position="84"/>
        <end position="94"/>
    </location>
</feature>
<proteinExistence type="predicted"/>
<feature type="compositionally biased region" description="Polar residues" evidence="1">
    <location>
        <begin position="109"/>
        <end position="118"/>
    </location>
</feature>
<evidence type="ECO:0000313" key="3">
    <source>
        <dbReference type="Proteomes" id="UP000433883"/>
    </source>
</evidence>
<evidence type="ECO:0000256" key="1">
    <source>
        <dbReference type="SAM" id="MobiDB-lite"/>
    </source>
</evidence>
<dbReference type="Proteomes" id="UP000433883">
    <property type="component" value="Unassembled WGS sequence"/>
</dbReference>
<sequence length="202" mass="20362">MSYAPRKTTEPAPNPIEEPTGEIINDSLAADSLRSGGQFADGHASISGQKAVGSTAANTDTSGATTLGPAPDAEARLATEEWSESASLNASKSLNETKGEYKTVGGTGSAHTVGTAPSAQGRDGSKGELPKGKDLTEGGFDAGASNASYADVESGRNPSRLAEAEFERRNAGGLVSEGSTGPRVGGVTDKGQYGDLGRDESA</sequence>
<feature type="compositionally biased region" description="Polar residues" evidence="1">
    <location>
        <begin position="55"/>
        <end position="65"/>
    </location>
</feature>
<evidence type="ECO:0000313" key="2">
    <source>
        <dbReference type="EMBL" id="KAE9967919.1"/>
    </source>
</evidence>
<dbReference type="AlphaFoldDB" id="A0A8H3UD37"/>
<protein>
    <submittedName>
        <fullName evidence="2">Uncharacterized protein</fullName>
    </submittedName>
</protein>
<feature type="region of interest" description="Disordered" evidence="1">
    <location>
        <begin position="1"/>
        <end position="202"/>
    </location>
</feature>
<accession>A0A8H3UD37</accession>